<dbReference type="FunFam" id="3.90.45.10:FF:000003">
    <property type="entry name" value="Peptide deformylase"/>
    <property type="match status" value="1"/>
</dbReference>
<dbReference type="GO" id="GO:0005739">
    <property type="term" value="C:mitochondrion"/>
    <property type="evidence" value="ECO:0007669"/>
    <property type="project" value="TreeGrafter"/>
</dbReference>
<evidence type="ECO:0000256" key="4">
    <source>
        <dbReference type="ARBA" id="ARBA00022917"/>
    </source>
</evidence>
<comment type="similarity">
    <text evidence="1 7">Belongs to the polypeptide deformylase family.</text>
</comment>
<dbReference type="GO" id="GO:0006412">
    <property type="term" value="P:translation"/>
    <property type="evidence" value="ECO:0007669"/>
    <property type="project" value="UniProtKB-KW"/>
</dbReference>
<reference evidence="8 9" key="1">
    <citation type="submission" date="2015-07" db="EMBL/GenBank/DDBJ databases">
        <title>The genome of Habropoda laboriosa.</title>
        <authorList>
            <person name="Pan H."/>
            <person name="Kapheim K."/>
        </authorList>
    </citation>
    <scope>NUCLEOTIDE SEQUENCE [LARGE SCALE GENOMIC DNA]</scope>
    <source>
        <strain evidence="8">0110345459</strain>
    </source>
</reference>
<dbReference type="GO" id="GO:0046872">
    <property type="term" value="F:metal ion binding"/>
    <property type="evidence" value="ECO:0007669"/>
    <property type="project" value="UniProtKB-KW"/>
</dbReference>
<dbReference type="OrthoDB" id="276063at2759"/>
<keyword evidence="3 7" id="KW-0378">Hydrolase</keyword>
<sequence length="324" mass="37317">MLRYSDIISRCVIGMQKSGTRLLSFASVKDSFSISFKEISEILKPPKINVCYIGNPVLRQKTTPVDLKTVETQEFQKILHNLHKVLRKSGTVGLSAPQLGLSWQLFALEITEQSLKELHPYYRKYNIEPFPLTYFINPKIKIINPEKTVCYEMCGSIPYYCAQVPRAKEIQIEAFNRLGEPFRFKAKDVLARIAQHEMDHLQGGLKSSRPNFVSNEVEVFAVDGVEMDKIRKRNNDLTPEDKGARIKDHSRTLQKLFEILAKIIHGPCGGVLCHQVLDHTLVKLDKQPYFTSCKREPRNFVRRYTNDHRLHRKNCKHLAAVLPT</sequence>
<proteinExistence type="inferred from homology"/>
<dbReference type="GO" id="GO:0042586">
    <property type="term" value="F:peptide deformylase activity"/>
    <property type="evidence" value="ECO:0007669"/>
    <property type="project" value="UniProtKB-EC"/>
</dbReference>
<dbReference type="AlphaFoldDB" id="A0A0L7R4A9"/>
<gene>
    <name evidence="8" type="ORF">WH47_10182</name>
</gene>
<evidence type="ECO:0000313" key="8">
    <source>
        <dbReference type="EMBL" id="KOC65720.1"/>
    </source>
</evidence>
<evidence type="ECO:0000256" key="3">
    <source>
        <dbReference type="ARBA" id="ARBA00022801"/>
    </source>
</evidence>
<evidence type="ECO:0000256" key="1">
    <source>
        <dbReference type="ARBA" id="ARBA00010759"/>
    </source>
</evidence>
<evidence type="ECO:0000313" key="9">
    <source>
        <dbReference type="Proteomes" id="UP000053825"/>
    </source>
</evidence>
<comment type="function">
    <text evidence="5 7">Removes the formyl group from the N-terminal Met of newly synthesized proteins.</text>
</comment>
<dbReference type="PANTHER" id="PTHR10458">
    <property type="entry name" value="PEPTIDE DEFORMYLASE"/>
    <property type="match status" value="1"/>
</dbReference>
<accession>A0A0L7R4A9</accession>
<organism evidence="8 9">
    <name type="scientific">Habropoda laboriosa</name>
    <dbReference type="NCBI Taxonomy" id="597456"/>
    <lineage>
        <taxon>Eukaryota</taxon>
        <taxon>Metazoa</taxon>
        <taxon>Ecdysozoa</taxon>
        <taxon>Arthropoda</taxon>
        <taxon>Hexapoda</taxon>
        <taxon>Insecta</taxon>
        <taxon>Pterygota</taxon>
        <taxon>Neoptera</taxon>
        <taxon>Endopterygota</taxon>
        <taxon>Hymenoptera</taxon>
        <taxon>Apocrita</taxon>
        <taxon>Aculeata</taxon>
        <taxon>Apoidea</taxon>
        <taxon>Anthophila</taxon>
        <taxon>Apidae</taxon>
        <taxon>Habropoda</taxon>
    </lineage>
</organism>
<dbReference type="HAMAP" id="MF_00163">
    <property type="entry name" value="Pep_deformylase"/>
    <property type="match status" value="1"/>
</dbReference>
<evidence type="ECO:0000256" key="2">
    <source>
        <dbReference type="ARBA" id="ARBA00022723"/>
    </source>
</evidence>
<dbReference type="PANTHER" id="PTHR10458:SF2">
    <property type="entry name" value="PEPTIDE DEFORMYLASE, MITOCHONDRIAL"/>
    <property type="match status" value="1"/>
</dbReference>
<dbReference type="SUPFAM" id="SSF56420">
    <property type="entry name" value="Peptide deformylase"/>
    <property type="match status" value="1"/>
</dbReference>
<keyword evidence="4 7" id="KW-0648">Protein biosynthesis</keyword>
<keyword evidence="9" id="KW-1185">Reference proteome</keyword>
<evidence type="ECO:0000256" key="5">
    <source>
        <dbReference type="ARBA" id="ARBA00037114"/>
    </source>
</evidence>
<dbReference type="STRING" id="597456.A0A0L7R4A9"/>
<dbReference type="InterPro" id="IPR023635">
    <property type="entry name" value="Peptide_deformylase"/>
</dbReference>
<comment type="catalytic activity">
    <reaction evidence="6 7">
        <text>N-terminal N-formyl-L-methionyl-[peptide] + H2O = N-terminal L-methionyl-[peptide] + formate</text>
        <dbReference type="Rhea" id="RHEA:24420"/>
        <dbReference type="Rhea" id="RHEA-COMP:10639"/>
        <dbReference type="Rhea" id="RHEA-COMP:10640"/>
        <dbReference type="ChEBI" id="CHEBI:15377"/>
        <dbReference type="ChEBI" id="CHEBI:15740"/>
        <dbReference type="ChEBI" id="CHEBI:49298"/>
        <dbReference type="ChEBI" id="CHEBI:64731"/>
        <dbReference type="EC" id="3.5.1.88"/>
    </reaction>
</comment>
<dbReference type="CDD" id="cd00487">
    <property type="entry name" value="Pep_deformylase"/>
    <property type="match status" value="1"/>
</dbReference>
<keyword evidence="2 7" id="KW-0479">Metal-binding</keyword>
<name>A0A0L7R4A9_9HYME</name>
<protein>
    <recommendedName>
        <fullName evidence="7">Peptide deformylase</fullName>
        <ecNumber evidence="7">3.5.1.88</ecNumber>
    </recommendedName>
</protein>
<dbReference type="EMBL" id="KQ414657">
    <property type="protein sequence ID" value="KOC65720.1"/>
    <property type="molecule type" value="Genomic_DNA"/>
</dbReference>
<evidence type="ECO:0000256" key="7">
    <source>
        <dbReference type="RuleBase" id="RU362111"/>
    </source>
</evidence>
<dbReference type="EC" id="3.5.1.88" evidence="7"/>
<dbReference type="Pfam" id="PF01327">
    <property type="entry name" value="Pep_deformylase"/>
    <property type="match status" value="1"/>
</dbReference>
<evidence type="ECO:0000256" key="6">
    <source>
        <dbReference type="ARBA" id="ARBA00048875"/>
    </source>
</evidence>
<dbReference type="Gene3D" id="3.90.45.10">
    <property type="entry name" value="Peptide deformylase"/>
    <property type="match status" value="1"/>
</dbReference>
<dbReference type="InterPro" id="IPR036821">
    <property type="entry name" value="Peptide_deformylase_sf"/>
</dbReference>
<dbReference type="Proteomes" id="UP000053825">
    <property type="component" value="Unassembled WGS sequence"/>
</dbReference>
<dbReference type="PRINTS" id="PR01576">
    <property type="entry name" value="PDEFORMYLASE"/>
</dbReference>